<dbReference type="InterPro" id="IPR027417">
    <property type="entry name" value="P-loop_NTPase"/>
</dbReference>
<dbReference type="PANTHER" id="PTHR43603">
    <property type="entry name" value="COBW DOMAIN-CONTAINING PROTEIN DDB_G0274527"/>
    <property type="match status" value="1"/>
</dbReference>
<proteinExistence type="predicted"/>
<dbReference type="Proteomes" id="UP000305778">
    <property type="component" value="Unassembled WGS sequence"/>
</dbReference>
<sequence length="101" mass="10978">MVDRLPVTVLSGFLGSGKTNLLNDLLSNREGLRVAVIANDLSAVNTDPALVRRGAGALSPTEERLVQMTNRYIYYGIDDTCEHEHHLSEHSPRPAAAALQP</sequence>
<dbReference type="PANTHER" id="PTHR43603:SF1">
    <property type="entry name" value="ZINC-REGULATED GTPASE METALLOPROTEIN ACTIVATOR 1"/>
    <property type="match status" value="1"/>
</dbReference>
<evidence type="ECO:0000259" key="1">
    <source>
        <dbReference type="Pfam" id="PF02492"/>
    </source>
</evidence>
<dbReference type="Pfam" id="PF02492">
    <property type="entry name" value="cobW"/>
    <property type="match status" value="1"/>
</dbReference>
<dbReference type="InterPro" id="IPR051927">
    <property type="entry name" value="Zn_Chap_cDPG_Synth"/>
</dbReference>
<gene>
    <name evidence="2" type="ORF">FCI23_05005</name>
</gene>
<evidence type="ECO:0000313" key="2">
    <source>
        <dbReference type="EMBL" id="TKA12723.1"/>
    </source>
</evidence>
<comment type="caution">
    <text evidence="2">The sequence shown here is derived from an EMBL/GenBank/DDBJ whole genome shotgun (WGS) entry which is preliminary data.</text>
</comment>
<dbReference type="EMBL" id="SUMC01000003">
    <property type="protein sequence ID" value="TKA12723.1"/>
    <property type="molecule type" value="Genomic_DNA"/>
</dbReference>
<dbReference type="AlphaFoldDB" id="A0A4U0STF5"/>
<keyword evidence="3" id="KW-1185">Reference proteome</keyword>
<organism evidence="2 3">
    <name type="scientific">Actinacidiphila oryziradicis</name>
    <dbReference type="NCBI Taxonomy" id="2571141"/>
    <lineage>
        <taxon>Bacteria</taxon>
        <taxon>Bacillati</taxon>
        <taxon>Actinomycetota</taxon>
        <taxon>Actinomycetes</taxon>
        <taxon>Kitasatosporales</taxon>
        <taxon>Streptomycetaceae</taxon>
        <taxon>Actinacidiphila</taxon>
    </lineage>
</organism>
<accession>A0A4U0STF5</accession>
<dbReference type="SUPFAM" id="SSF52540">
    <property type="entry name" value="P-loop containing nucleoside triphosphate hydrolases"/>
    <property type="match status" value="1"/>
</dbReference>
<reference evidence="2 3" key="1">
    <citation type="submission" date="2019-04" db="EMBL/GenBank/DDBJ databases">
        <title>Streptomyces oryziradicis sp. nov., a novel actinomycete isolated from rhizosphere soil of rice (Oryza sativa L.).</title>
        <authorList>
            <person name="Li C."/>
        </authorList>
    </citation>
    <scope>NUCLEOTIDE SEQUENCE [LARGE SCALE GENOMIC DNA]</scope>
    <source>
        <strain evidence="2 3">NEAU-C40</strain>
    </source>
</reference>
<evidence type="ECO:0000313" key="3">
    <source>
        <dbReference type="Proteomes" id="UP000305778"/>
    </source>
</evidence>
<dbReference type="OrthoDB" id="9808822at2"/>
<protein>
    <recommendedName>
        <fullName evidence="1">CobW/HypB/UreG nucleotide-binding domain-containing protein</fullName>
    </recommendedName>
</protein>
<name>A0A4U0STF5_9ACTN</name>
<dbReference type="Gene3D" id="3.40.50.300">
    <property type="entry name" value="P-loop containing nucleotide triphosphate hydrolases"/>
    <property type="match status" value="1"/>
</dbReference>
<dbReference type="InterPro" id="IPR003495">
    <property type="entry name" value="CobW/HypB/UreG_nucleotide-bd"/>
</dbReference>
<feature type="domain" description="CobW/HypB/UreG nucleotide-binding" evidence="1">
    <location>
        <begin position="6"/>
        <end position="54"/>
    </location>
</feature>